<dbReference type="Pfam" id="PF01762">
    <property type="entry name" value="Galactosyl_T"/>
    <property type="match status" value="1"/>
</dbReference>
<sequence length="357" mass="42120">MIKLVSKYRRQIFTSCVLVLWFSILSRINDCFQSTHEDVGNELHDDTLVNLYNFKFVLNNAAICKQNASNHTHSSLVIMIHSARDHFSERYAIRRTWGSLKTYMNWNLHLIFLLGIDSKSHPGNHVENRIMEESNEHKDIIMGNFEDTYHNLTYKHLMGYKWVSTFCSNAEIILKTDDDMFADTFQIVEIVLEEFRNANKSFVCVDMHGNKPIREVDNKWYVSEETFPDESYPSFCSGVAYLMRAADAAKIYSVSNKTKFFWIDDVFVTGILREKYDVLLHNRDEVSLEIWPNIYGYFWGETETIIDWCSKDLGINQLSYAFIPIPRENFIRDSFCIWNKIRLMRYAMHTVVDFKMK</sequence>
<protein>
    <recommendedName>
        <fullName evidence="11">Hexosyltransferase</fullName>
        <ecNumber evidence="11">2.4.1.-</ecNumber>
    </recommendedName>
</protein>
<organism evidence="13 14">
    <name type="scientific">Pseudolycoriella hygida</name>
    <dbReference type="NCBI Taxonomy" id="35572"/>
    <lineage>
        <taxon>Eukaryota</taxon>
        <taxon>Metazoa</taxon>
        <taxon>Ecdysozoa</taxon>
        <taxon>Arthropoda</taxon>
        <taxon>Hexapoda</taxon>
        <taxon>Insecta</taxon>
        <taxon>Pterygota</taxon>
        <taxon>Neoptera</taxon>
        <taxon>Endopterygota</taxon>
        <taxon>Diptera</taxon>
        <taxon>Nematocera</taxon>
        <taxon>Sciaroidea</taxon>
        <taxon>Sciaridae</taxon>
        <taxon>Pseudolycoriella</taxon>
    </lineage>
</organism>
<gene>
    <name evidence="13" type="primary">B3GALT1_2</name>
    <name evidence="13" type="ORF">Bhyg_08291</name>
</gene>
<dbReference type="GO" id="GO:0000139">
    <property type="term" value="C:Golgi membrane"/>
    <property type="evidence" value="ECO:0007669"/>
    <property type="project" value="UniProtKB-SubCell"/>
</dbReference>
<accession>A0A9Q0N5A8</accession>
<evidence type="ECO:0000256" key="8">
    <source>
        <dbReference type="ARBA" id="ARBA00023034"/>
    </source>
</evidence>
<keyword evidence="4" id="KW-0808">Transferase</keyword>
<dbReference type="OrthoDB" id="2139606at2759"/>
<keyword evidence="6" id="KW-0735">Signal-anchor</keyword>
<evidence type="ECO:0000256" key="4">
    <source>
        <dbReference type="ARBA" id="ARBA00022679"/>
    </source>
</evidence>
<dbReference type="GO" id="GO:0006493">
    <property type="term" value="P:protein O-linked glycosylation"/>
    <property type="evidence" value="ECO:0007669"/>
    <property type="project" value="TreeGrafter"/>
</dbReference>
<name>A0A9Q0N5A8_9DIPT</name>
<comment type="subcellular location">
    <subcellularLocation>
        <location evidence="1 11">Golgi apparatus membrane</location>
        <topology evidence="1 11">Single-pass type II membrane protein</topology>
    </subcellularLocation>
</comment>
<dbReference type="EMBL" id="WJQU01000002">
    <property type="protein sequence ID" value="KAJ6643331.1"/>
    <property type="molecule type" value="Genomic_DNA"/>
</dbReference>
<evidence type="ECO:0000256" key="10">
    <source>
        <dbReference type="ARBA" id="ARBA00023180"/>
    </source>
</evidence>
<evidence type="ECO:0000256" key="12">
    <source>
        <dbReference type="SAM" id="SignalP"/>
    </source>
</evidence>
<feature type="signal peptide" evidence="12">
    <location>
        <begin position="1"/>
        <end position="31"/>
    </location>
</feature>
<evidence type="ECO:0000256" key="3">
    <source>
        <dbReference type="ARBA" id="ARBA00022676"/>
    </source>
</evidence>
<evidence type="ECO:0000256" key="7">
    <source>
        <dbReference type="ARBA" id="ARBA00022989"/>
    </source>
</evidence>
<keyword evidence="3 11" id="KW-0328">Glycosyltransferase</keyword>
<dbReference type="Proteomes" id="UP001151699">
    <property type="component" value="Chromosome B"/>
</dbReference>
<comment type="similarity">
    <text evidence="2 11">Belongs to the glycosyltransferase 31 family.</text>
</comment>
<evidence type="ECO:0000313" key="13">
    <source>
        <dbReference type="EMBL" id="KAJ6643331.1"/>
    </source>
</evidence>
<keyword evidence="5" id="KW-0812">Transmembrane</keyword>
<evidence type="ECO:0000256" key="9">
    <source>
        <dbReference type="ARBA" id="ARBA00023136"/>
    </source>
</evidence>
<keyword evidence="8 11" id="KW-0333">Golgi apparatus</keyword>
<dbReference type="GO" id="GO:0016758">
    <property type="term" value="F:hexosyltransferase activity"/>
    <property type="evidence" value="ECO:0007669"/>
    <property type="project" value="InterPro"/>
</dbReference>
<dbReference type="AlphaFoldDB" id="A0A9Q0N5A8"/>
<dbReference type="FunFam" id="3.90.550.50:FF:000001">
    <property type="entry name" value="Hexosyltransferase"/>
    <property type="match status" value="1"/>
</dbReference>
<comment type="caution">
    <text evidence="13">The sequence shown here is derived from an EMBL/GenBank/DDBJ whole genome shotgun (WGS) entry which is preliminary data.</text>
</comment>
<keyword evidence="14" id="KW-1185">Reference proteome</keyword>
<evidence type="ECO:0000256" key="2">
    <source>
        <dbReference type="ARBA" id="ARBA00008661"/>
    </source>
</evidence>
<keyword evidence="10" id="KW-0325">Glycoprotein</keyword>
<dbReference type="PANTHER" id="PTHR11214">
    <property type="entry name" value="BETA-1,3-N-ACETYLGLUCOSAMINYLTRANSFERASE"/>
    <property type="match status" value="1"/>
</dbReference>
<evidence type="ECO:0000313" key="14">
    <source>
        <dbReference type="Proteomes" id="UP001151699"/>
    </source>
</evidence>
<keyword evidence="9" id="KW-0472">Membrane</keyword>
<evidence type="ECO:0000256" key="5">
    <source>
        <dbReference type="ARBA" id="ARBA00022692"/>
    </source>
</evidence>
<dbReference type="Gene3D" id="3.90.550.50">
    <property type="match status" value="1"/>
</dbReference>
<evidence type="ECO:0000256" key="6">
    <source>
        <dbReference type="ARBA" id="ARBA00022968"/>
    </source>
</evidence>
<dbReference type="PANTHER" id="PTHR11214:SF3">
    <property type="entry name" value="BETA-1,3-GALACTOSYLTRANSFERASE 6"/>
    <property type="match status" value="1"/>
</dbReference>
<feature type="chain" id="PRO_5040312555" description="Hexosyltransferase" evidence="12">
    <location>
        <begin position="32"/>
        <end position="357"/>
    </location>
</feature>
<reference evidence="13" key="1">
    <citation type="submission" date="2022-07" db="EMBL/GenBank/DDBJ databases">
        <authorList>
            <person name="Trinca V."/>
            <person name="Uliana J.V.C."/>
            <person name="Torres T.T."/>
            <person name="Ward R.J."/>
            <person name="Monesi N."/>
        </authorList>
    </citation>
    <scope>NUCLEOTIDE SEQUENCE</scope>
    <source>
        <strain evidence="13">HSMRA1968</strain>
        <tissue evidence="13">Whole embryos</tissue>
    </source>
</reference>
<evidence type="ECO:0000256" key="1">
    <source>
        <dbReference type="ARBA" id="ARBA00004323"/>
    </source>
</evidence>
<dbReference type="EC" id="2.4.1.-" evidence="11"/>
<proteinExistence type="inferred from homology"/>
<keyword evidence="7" id="KW-1133">Transmembrane helix</keyword>
<dbReference type="InterPro" id="IPR002659">
    <property type="entry name" value="Glyco_trans_31"/>
</dbReference>
<evidence type="ECO:0000256" key="11">
    <source>
        <dbReference type="RuleBase" id="RU363063"/>
    </source>
</evidence>
<keyword evidence="12" id="KW-0732">Signal</keyword>